<dbReference type="RefSeq" id="WP_090201711.1">
    <property type="nucleotide sequence ID" value="NZ_FOYP01000003.1"/>
</dbReference>
<dbReference type="Proteomes" id="UP000199478">
    <property type="component" value="Unassembled WGS sequence"/>
</dbReference>
<dbReference type="Pfam" id="PF19851">
    <property type="entry name" value="DUF6326"/>
    <property type="match status" value="1"/>
</dbReference>
<evidence type="ECO:0000313" key="2">
    <source>
        <dbReference type="EMBL" id="SFR59602.1"/>
    </source>
</evidence>
<feature type="transmembrane region" description="Helical" evidence="1">
    <location>
        <begin position="82"/>
        <end position="100"/>
    </location>
</feature>
<evidence type="ECO:0000256" key="1">
    <source>
        <dbReference type="SAM" id="Phobius"/>
    </source>
</evidence>
<evidence type="ECO:0000313" key="3">
    <source>
        <dbReference type="Proteomes" id="UP000199478"/>
    </source>
</evidence>
<feature type="transmembrane region" description="Helical" evidence="1">
    <location>
        <begin position="12"/>
        <end position="32"/>
    </location>
</feature>
<gene>
    <name evidence="2" type="ORF">SAMN04488005_3132</name>
</gene>
<dbReference type="EMBL" id="FOYP01000003">
    <property type="protein sequence ID" value="SFR59602.1"/>
    <property type="molecule type" value="Genomic_DNA"/>
</dbReference>
<protein>
    <recommendedName>
        <fullName evidence="4">DoxX-like family protein</fullName>
    </recommendedName>
</protein>
<feature type="transmembrane region" description="Helical" evidence="1">
    <location>
        <begin position="54"/>
        <end position="75"/>
    </location>
</feature>
<dbReference type="AlphaFoldDB" id="A0A1I6HYQ3"/>
<organism evidence="2 3">
    <name type="scientific">Yoonia tamlensis</name>
    <dbReference type="NCBI Taxonomy" id="390270"/>
    <lineage>
        <taxon>Bacteria</taxon>
        <taxon>Pseudomonadati</taxon>
        <taxon>Pseudomonadota</taxon>
        <taxon>Alphaproteobacteria</taxon>
        <taxon>Rhodobacterales</taxon>
        <taxon>Paracoccaceae</taxon>
        <taxon>Yoonia</taxon>
    </lineage>
</organism>
<proteinExistence type="predicted"/>
<keyword evidence="1" id="KW-0812">Transmembrane</keyword>
<dbReference type="InterPro" id="IPR046289">
    <property type="entry name" value="DUF6326"/>
</dbReference>
<accession>A0A1I6HYQ3</accession>
<name>A0A1I6HYQ3_9RHOB</name>
<dbReference type="OrthoDB" id="1551186at2"/>
<keyword evidence="3" id="KW-1185">Reference proteome</keyword>
<keyword evidence="1" id="KW-1133">Transmembrane helix</keyword>
<keyword evidence="1" id="KW-0472">Membrane</keyword>
<evidence type="ECO:0008006" key="4">
    <source>
        <dbReference type="Google" id="ProtNLM"/>
    </source>
</evidence>
<sequence length="133" mass="15014">MTHTPTPRRTVLFTLWIFVMFLYTYGDILTLMDPAMLSQILTGTVDGITMNENFLLAASVLMVMPIALVLITQLAPYGFARWANIGVGLLKTLVVIATLFTPFTSYYLFMSCIEVPTTLAIVWLAWTWRVEPD</sequence>
<reference evidence="3" key="1">
    <citation type="submission" date="2016-10" db="EMBL/GenBank/DDBJ databases">
        <authorList>
            <person name="Varghese N."/>
            <person name="Submissions S."/>
        </authorList>
    </citation>
    <scope>NUCLEOTIDE SEQUENCE [LARGE SCALE GENOMIC DNA]</scope>
    <source>
        <strain evidence="3">DSM 26879</strain>
    </source>
</reference>
<feature type="transmembrane region" description="Helical" evidence="1">
    <location>
        <begin position="106"/>
        <end position="126"/>
    </location>
</feature>